<dbReference type="InterPro" id="IPR006665">
    <property type="entry name" value="OmpA-like"/>
</dbReference>
<keyword evidence="5" id="KW-0732">Signal</keyword>
<dbReference type="SUPFAM" id="SSF82171">
    <property type="entry name" value="DPP6 N-terminal domain-like"/>
    <property type="match status" value="1"/>
</dbReference>
<dbReference type="PROSITE" id="PS51123">
    <property type="entry name" value="OMPA_2"/>
    <property type="match status" value="1"/>
</dbReference>
<accession>A0A8J3D6J5</accession>
<dbReference type="PRINTS" id="PR01021">
    <property type="entry name" value="OMPADOMAIN"/>
</dbReference>
<dbReference type="PANTHER" id="PTHR30329:SF21">
    <property type="entry name" value="LIPOPROTEIN YIAD-RELATED"/>
    <property type="match status" value="1"/>
</dbReference>
<dbReference type="InterPro" id="IPR006664">
    <property type="entry name" value="OMP_bac"/>
</dbReference>
<name>A0A8J3D6J5_9BACT</name>
<feature type="domain" description="OmpA-like" evidence="6">
    <location>
        <begin position="426"/>
        <end position="542"/>
    </location>
</feature>
<protein>
    <submittedName>
        <fullName evidence="7">Membrane protein</fullName>
    </submittedName>
</protein>
<dbReference type="AlphaFoldDB" id="A0A8J3D6J5"/>
<dbReference type="Proteomes" id="UP000598271">
    <property type="component" value="Unassembled WGS sequence"/>
</dbReference>
<sequence>MNDETLARHSIAALFFLQIAIAPFSQAQNSAKPENLGKAINSEYNEIAPVISPDGQTLYFSRISHPQNSFGDKGSQDIWFAEAINNGAQWGLARRLPAPLNKEEYNSLYSITPDGNTILIKGAYNNGRYETRGFSTSQRLARGWSAPEKLDIPGYEKMSKGQFDCGVLSNDGKVLVLSFSEKKNSKLDDIYVCFKQKNGSWTKPQNLGPEINTEDFTETTPFLAADGYTIYFSSDRPGGQGSNDIYYSKRIDKSWKRWSKPVNLGPAVNTDGYDAYYTVSALGDFAYMTSFNETIGKGDVVRIPLGRSDEGDGKDTTNLTQPVAPAPDPVVMISGKVIDSKTGKPVVAQIIYEDMANGEEAGTATTNPITGEYKIVLPYGKKYSMRAVAPNFIAEGENVDLTDSVAAIQGKGFREIANKSLKLIPIEEGQVVRLNNISFQFAKATLTPESFPELDRIALTMTENVKLTIELGGHTDDVGGDAANLKLSQDRADTVREYLIGKGIEPDRIASKGYGEARPVASNATPEGQAANRRVEFTILTK</sequence>
<dbReference type="SUPFAM" id="SSF103088">
    <property type="entry name" value="OmpA-like"/>
    <property type="match status" value="1"/>
</dbReference>
<proteinExistence type="predicted"/>
<dbReference type="Gene3D" id="2.120.10.30">
    <property type="entry name" value="TolB, C-terminal domain"/>
    <property type="match status" value="1"/>
</dbReference>
<keyword evidence="8" id="KW-1185">Reference proteome</keyword>
<dbReference type="InterPro" id="IPR011042">
    <property type="entry name" value="6-blade_b-propeller_TolB-like"/>
</dbReference>
<gene>
    <name evidence="7" type="ORF">GCM10007390_08480</name>
</gene>
<feature type="signal peptide" evidence="5">
    <location>
        <begin position="1"/>
        <end position="27"/>
    </location>
</feature>
<dbReference type="Pfam" id="PF07676">
    <property type="entry name" value="PD40"/>
    <property type="match status" value="2"/>
</dbReference>
<comment type="subcellular location">
    <subcellularLocation>
        <location evidence="1">Cell outer membrane</location>
    </subcellularLocation>
</comment>
<evidence type="ECO:0000256" key="3">
    <source>
        <dbReference type="ARBA" id="ARBA00023237"/>
    </source>
</evidence>
<dbReference type="EMBL" id="BMXF01000001">
    <property type="protein sequence ID" value="GHB57360.1"/>
    <property type="molecule type" value="Genomic_DNA"/>
</dbReference>
<evidence type="ECO:0000313" key="8">
    <source>
        <dbReference type="Proteomes" id="UP000598271"/>
    </source>
</evidence>
<keyword evidence="2 4" id="KW-0472">Membrane</keyword>
<dbReference type="InterPro" id="IPR006690">
    <property type="entry name" value="OMPA-like_CS"/>
</dbReference>
<evidence type="ECO:0000313" key="7">
    <source>
        <dbReference type="EMBL" id="GHB57360.1"/>
    </source>
</evidence>
<comment type="caution">
    <text evidence="7">The sequence shown here is derived from an EMBL/GenBank/DDBJ whole genome shotgun (WGS) entry which is preliminary data.</text>
</comment>
<dbReference type="InterPro" id="IPR050330">
    <property type="entry name" value="Bact_OuterMem_StrucFunc"/>
</dbReference>
<dbReference type="Pfam" id="PF00691">
    <property type="entry name" value="OmpA"/>
    <property type="match status" value="1"/>
</dbReference>
<dbReference type="CDD" id="cd07185">
    <property type="entry name" value="OmpA_C-like"/>
    <property type="match status" value="1"/>
</dbReference>
<evidence type="ECO:0000259" key="6">
    <source>
        <dbReference type="PROSITE" id="PS51123"/>
    </source>
</evidence>
<reference evidence="7 8" key="1">
    <citation type="journal article" date="2014" name="Int. J. Syst. Evol. Microbiol.">
        <title>Complete genome sequence of Corynebacterium casei LMG S-19264T (=DSM 44701T), isolated from a smear-ripened cheese.</title>
        <authorList>
            <consortium name="US DOE Joint Genome Institute (JGI-PGF)"/>
            <person name="Walter F."/>
            <person name="Albersmeier A."/>
            <person name="Kalinowski J."/>
            <person name="Ruckert C."/>
        </authorList>
    </citation>
    <scope>NUCLEOTIDE SEQUENCE [LARGE SCALE GENOMIC DNA]</scope>
    <source>
        <strain evidence="7 8">KCTC 12866</strain>
    </source>
</reference>
<keyword evidence="3" id="KW-0998">Cell outer membrane</keyword>
<dbReference type="RefSeq" id="WP_189563088.1">
    <property type="nucleotide sequence ID" value="NZ_BMXF01000001.1"/>
</dbReference>
<dbReference type="PANTHER" id="PTHR30329">
    <property type="entry name" value="STATOR ELEMENT OF FLAGELLAR MOTOR COMPLEX"/>
    <property type="match status" value="1"/>
</dbReference>
<evidence type="ECO:0000256" key="2">
    <source>
        <dbReference type="ARBA" id="ARBA00023136"/>
    </source>
</evidence>
<dbReference type="InterPro" id="IPR036737">
    <property type="entry name" value="OmpA-like_sf"/>
</dbReference>
<dbReference type="GO" id="GO:0009279">
    <property type="term" value="C:cell outer membrane"/>
    <property type="evidence" value="ECO:0007669"/>
    <property type="project" value="UniProtKB-SubCell"/>
</dbReference>
<evidence type="ECO:0000256" key="1">
    <source>
        <dbReference type="ARBA" id="ARBA00004442"/>
    </source>
</evidence>
<feature type="chain" id="PRO_5035272490" evidence="5">
    <location>
        <begin position="28"/>
        <end position="542"/>
    </location>
</feature>
<evidence type="ECO:0000256" key="5">
    <source>
        <dbReference type="SAM" id="SignalP"/>
    </source>
</evidence>
<dbReference type="InterPro" id="IPR011659">
    <property type="entry name" value="WD40"/>
</dbReference>
<dbReference type="PROSITE" id="PS01068">
    <property type="entry name" value="OMPA_1"/>
    <property type="match status" value="1"/>
</dbReference>
<dbReference type="Gene3D" id="3.30.1330.60">
    <property type="entry name" value="OmpA-like domain"/>
    <property type="match status" value="1"/>
</dbReference>
<evidence type="ECO:0000256" key="4">
    <source>
        <dbReference type="PROSITE-ProRule" id="PRU00473"/>
    </source>
</evidence>
<organism evidence="7 8">
    <name type="scientific">Persicitalea jodogahamensis</name>
    <dbReference type="NCBI Taxonomy" id="402147"/>
    <lineage>
        <taxon>Bacteria</taxon>
        <taxon>Pseudomonadati</taxon>
        <taxon>Bacteroidota</taxon>
        <taxon>Cytophagia</taxon>
        <taxon>Cytophagales</taxon>
        <taxon>Spirosomataceae</taxon>
        <taxon>Persicitalea</taxon>
    </lineage>
</organism>